<dbReference type="Pfam" id="PF19593">
    <property type="entry name" value="DUF6098"/>
    <property type="match status" value="1"/>
</dbReference>
<accession>A0ABY8BZ78</accession>
<dbReference type="EMBL" id="CP119108">
    <property type="protein sequence ID" value="WEG09516.1"/>
    <property type="molecule type" value="Genomic_DNA"/>
</dbReference>
<name>A0ABY8BZ78_9MICO</name>
<dbReference type="RefSeq" id="WP_275278840.1">
    <property type="nucleotide sequence ID" value="NZ_CP119108.1"/>
</dbReference>
<dbReference type="InterPro" id="IPR046080">
    <property type="entry name" value="DUF6098"/>
</dbReference>
<proteinExistence type="predicted"/>
<evidence type="ECO:0000313" key="1">
    <source>
        <dbReference type="EMBL" id="WEG09516.1"/>
    </source>
</evidence>
<keyword evidence="2" id="KW-1185">Reference proteome</keyword>
<gene>
    <name evidence="1" type="ORF">PU630_02815</name>
</gene>
<organism evidence="1 2">
    <name type="scientific">Microbacterium horticulturae</name>
    <dbReference type="NCBI Taxonomy" id="3028316"/>
    <lineage>
        <taxon>Bacteria</taxon>
        <taxon>Bacillati</taxon>
        <taxon>Actinomycetota</taxon>
        <taxon>Actinomycetes</taxon>
        <taxon>Micrococcales</taxon>
        <taxon>Microbacteriaceae</taxon>
        <taxon>Microbacterium</taxon>
    </lineage>
</organism>
<reference evidence="1 2" key="1">
    <citation type="submission" date="2023-03" db="EMBL/GenBank/DDBJ databases">
        <title>Genome sequence of Microbacterium sp. KACC 23027.</title>
        <authorList>
            <person name="Kim S."/>
            <person name="Heo J."/>
            <person name="Kwon S.-W."/>
        </authorList>
    </citation>
    <scope>NUCLEOTIDE SEQUENCE [LARGE SCALE GENOMIC DNA]</scope>
    <source>
        <strain evidence="1 2">KACC 23027</strain>
    </source>
</reference>
<protein>
    <submittedName>
        <fullName evidence="1">DUF6098 family protein</fullName>
    </submittedName>
</protein>
<dbReference type="Proteomes" id="UP001214553">
    <property type="component" value="Chromosome"/>
</dbReference>
<sequence>MHDDPLLRHTEIDAILSRIDELAELLSGSVRPLFLRYSEGPASDLDSSIDTESGLDLPGLSVNPLQPEGWWTRPIEDWLARQICQYQELQEHNPDRFAWVLTGREVGRGPDCEPLLRAVLPVARLSDELVDEAAPRYADRFDAGRGPGA</sequence>
<evidence type="ECO:0000313" key="2">
    <source>
        <dbReference type="Proteomes" id="UP001214553"/>
    </source>
</evidence>